<proteinExistence type="predicted"/>
<organism evidence="3">
    <name type="scientific">Brugia pahangi</name>
    <name type="common">Filarial nematode worm</name>
    <dbReference type="NCBI Taxonomy" id="6280"/>
    <lineage>
        <taxon>Eukaryota</taxon>
        <taxon>Metazoa</taxon>
        <taxon>Ecdysozoa</taxon>
        <taxon>Nematoda</taxon>
        <taxon>Chromadorea</taxon>
        <taxon>Rhabditida</taxon>
        <taxon>Spirurina</taxon>
        <taxon>Spiruromorpha</taxon>
        <taxon>Filarioidea</taxon>
        <taxon>Onchocercidae</taxon>
        <taxon>Brugia</taxon>
    </lineage>
</organism>
<name>A0A0N4T7D3_BRUPA</name>
<dbReference type="AlphaFoldDB" id="A0A0N4T7D3"/>
<accession>A0A0N4T7D3</accession>
<evidence type="ECO:0000313" key="3">
    <source>
        <dbReference type="WBParaSite" id="BPAG_0000412001-mRNA-1"/>
    </source>
</evidence>
<dbReference type="WBParaSite" id="BPAG_0000412001-mRNA-1">
    <property type="protein sequence ID" value="BPAG_0000412001-mRNA-1"/>
    <property type="gene ID" value="BPAG_0000412001"/>
</dbReference>
<protein>
    <submittedName>
        <fullName evidence="3">Fibronectin type-III domain-containing protein</fullName>
    </submittedName>
</protein>
<keyword evidence="2" id="KW-1185">Reference proteome</keyword>
<reference evidence="3" key="1">
    <citation type="submission" date="2017-02" db="UniProtKB">
        <authorList>
            <consortium name="WormBaseParasite"/>
        </authorList>
    </citation>
    <scope>IDENTIFICATION</scope>
</reference>
<reference evidence="1 2" key="2">
    <citation type="submission" date="2018-11" db="EMBL/GenBank/DDBJ databases">
        <authorList>
            <consortium name="Pathogen Informatics"/>
        </authorList>
    </citation>
    <scope>NUCLEOTIDE SEQUENCE [LARGE SCALE GENOMIC DNA]</scope>
</reference>
<evidence type="ECO:0000313" key="2">
    <source>
        <dbReference type="Proteomes" id="UP000278627"/>
    </source>
</evidence>
<evidence type="ECO:0000313" key="1">
    <source>
        <dbReference type="EMBL" id="VDN85270.1"/>
    </source>
</evidence>
<dbReference type="EMBL" id="UZAD01001703">
    <property type="protein sequence ID" value="VDN85270.1"/>
    <property type="molecule type" value="Genomic_DNA"/>
</dbReference>
<gene>
    <name evidence="1" type="ORF">BPAG_LOCUS4084</name>
</gene>
<dbReference type="STRING" id="6280.A0A0N4T7D3"/>
<dbReference type="Proteomes" id="UP000278627">
    <property type="component" value="Unassembled WGS sequence"/>
</dbReference>
<sequence>MKHFTQIKIKTRIKKVKTTTTCASGFLILCPPSKISKNTTTNSVSRSALCVVLLKAWPDPNELLCNTNTNSEITQNWTYEIESSECQETSGSQITDISDNSN</sequence>